<gene>
    <name evidence="2" type="ORF">ACFFTR_37080</name>
</gene>
<organism evidence="2 3">
    <name type="scientific">Dactylosporangium vinaceum</name>
    <dbReference type="NCBI Taxonomy" id="53362"/>
    <lineage>
        <taxon>Bacteria</taxon>
        <taxon>Bacillati</taxon>
        <taxon>Actinomycetota</taxon>
        <taxon>Actinomycetes</taxon>
        <taxon>Micromonosporales</taxon>
        <taxon>Micromonosporaceae</taxon>
        <taxon>Dactylosporangium</taxon>
    </lineage>
</organism>
<dbReference type="RefSeq" id="WP_223094180.1">
    <property type="nucleotide sequence ID" value="NZ_CP061913.1"/>
</dbReference>
<comment type="caution">
    <text evidence="2">The sequence shown here is derived from an EMBL/GenBank/DDBJ whole genome shotgun (WGS) entry which is preliminary data.</text>
</comment>
<keyword evidence="3" id="KW-1185">Reference proteome</keyword>
<evidence type="ECO:0000256" key="1">
    <source>
        <dbReference type="SAM" id="SignalP"/>
    </source>
</evidence>
<evidence type="ECO:0000313" key="3">
    <source>
        <dbReference type="Proteomes" id="UP001589608"/>
    </source>
</evidence>
<feature type="signal peptide" evidence="1">
    <location>
        <begin position="1"/>
        <end position="21"/>
    </location>
</feature>
<dbReference type="Gene3D" id="2.130.10.10">
    <property type="entry name" value="YVTN repeat-like/Quinoprotein amine dehydrogenase"/>
    <property type="match status" value="1"/>
</dbReference>
<feature type="chain" id="PRO_5046751277" evidence="1">
    <location>
        <begin position="22"/>
        <end position="320"/>
    </location>
</feature>
<proteinExistence type="predicted"/>
<dbReference type="SUPFAM" id="SSF75011">
    <property type="entry name" value="3-carboxy-cis,cis-mucoante lactonizing enzyme"/>
    <property type="match status" value="1"/>
</dbReference>
<reference evidence="2 3" key="1">
    <citation type="submission" date="2024-09" db="EMBL/GenBank/DDBJ databases">
        <authorList>
            <person name="Sun Q."/>
            <person name="Mori K."/>
        </authorList>
    </citation>
    <scope>NUCLEOTIDE SEQUENCE [LARGE SCALE GENOMIC DNA]</scope>
    <source>
        <strain evidence="2 3">JCM 3307</strain>
    </source>
</reference>
<dbReference type="PROSITE" id="PS51257">
    <property type="entry name" value="PROKAR_LIPOPROTEIN"/>
    <property type="match status" value="1"/>
</dbReference>
<keyword evidence="1" id="KW-0732">Signal</keyword>
<evidence type="ECO:0000313" key="2">
    <source>
        <dbReference type="EMBL" id="MFB9448731.1"/>
    </source>
</evidence>
<dbReference type="EMBL" id="JBHMCA010000060">
    <property type="protein sequence ID" value="MFB9448731.1"/>
    <property type="molecule type" value="Genomic_DNA"/>
</dbReference>
<dbReference type="Proteomes" id="UP001589608">
    <property type="component" value="Unassembled WGS sequence"/>
</dbReference>
<protein>
    <submittedName>
        <fullName evidence="2">YncE family protein</fullName>
    </submittedName>
</protein>
<name>A0ABV5MIN2_9ACTN</name>
<sequence>MLRRLMPLAGLLLLTACDAGAPVDHPDATVPTPTWAPAPSVVPTGAAVVPQRVTGLAFGTDIAVMTPNSAFVLPAGATAPTTPAAPGPAKSVLALPGGGFRAVVGSTLVELPGGAVTTLPAEGGAIAAPPGGDWIAVALPGRGDVIMLSPAGNVLRTIHTGGRPSALAADAERIAVVDAAESSLTTFDAATGARQEALRAGDGAVTVAAVGAGRFAVVDARDGELLVFDAGPLILRQRYPVKGGAWAAAFDPGRGVLWVTLTARNEVVGLHLGGGSPREVGRHATVQLPIALAVDAATGALAVAGSGATAGQGLVQRIVA</sequence>
<accession>A0ABV5MIN2</accession>
<dbReference type="InterPro" id="IPR015943">
    <property type="entry name" value="WD40/YVTN_repeat-like_dom_sf"/>
</dbReference>